<name>A0A3M7P5V9_BRAPC</name>
<accession>A0A3M7P5V9</accession>
<sequence>MSDETNPKNVRFSIGHGFTNVQYNANFHSNSNLGILDKTNQTELKNETLTTKIPIPITTD</sequence>
<dbReference type="EMBL" id="REGN01013269">
    <property type="protein sequence ID" value="RMZ94137.1"/>
    <property type="molecule type" value="Genomic_DNA"/>
</dbReference>
<comment type="caution">
    <text evidence="1">The sequence shown here is derived from an EMBL/GenBank/DDBJ whole genome shotgun (WGS) entry which is preliminary data.</text>
</comment>
<evidence type="ECO:0000313" key="2">
    <source>
        <dbReference type="Proteomes" id="UP000276133"/>
    </source>
</evidence>
<dbReference type="AlphaFoldDB" id="A0A3M7P5V9"/>
<protein>
    <submittedName>
        <fullName evidence="1">Uncharacterized protein</fullName>
    </submittedName>
</protein>
<dbReference type="Proteomes" id="UP000276133">
    <property type="component" value="Unassembled WGS sequence"/>
</dbReference>
<proteinExistence type="predicted"/>
<reference evidence="1 2" key="1">
    <citation type="journal article" date="2018" name="Sci. Rep.">
        <title>Genomic signatures of local adaptation to the degree of environmental predictability in rotifers.</title>
        <authorList>
            <person name="Franch-Gras L."/>
            <person name="Hahn C."/>
            <person name="Garcia-Roger E.M."/>
            <person name="Carmona M.J."/>
            <person name="Serra M."/>
            <person name="Gomez A."/>
        </authorList>
    </citation>
    <scope>NUCLEOTIDE SEQUENCE [LARGE SCALE GENOMIC DNA]</scope>
    <source>
        <strain evidence="1">HYR1</strain>
    </source>
</reference>
<keyword evidence="2" id="KW-1185">Reference proteome</keyword>
<gene>
    <name evidence="1" type="ORF">BpHYR1_003861</name>
</gene>
<organism evidence="1 2">
    <name type="scientific">Brachionus plicatilis</name>
    <name type="common">Marine rotifer</name>
    <name type="synonym">Brachionus muelleri</name>
    <dbReference type="NCBI Taxonomy" id="10195"/>
    <lineage>
        <taxon>Eukaryota</taxon>
        <taxon>Metazoa</taxon>
        <taxon>Spiralia</taxon>
        <taxon>Gnathifera</taxon>
        <taxon>Rotifera</taxon>
        <taxon>Eurotatoria</taxon>
        <taxon>Monogononta</taxon>
        <taxon>Pseudotrocha</taxon>
        <taxon>Ploima</taxon>
        <taxon>Brachionidae</taxon>
        <taxon>Brachionus</taxon>
    </lineage>
</organism>
<evidence type="ECO:0000313" key="1">
    <source>
        <dbReference type="EMBL" id="RMZ94137.1"/>
    </source>
</evidence>